<sequence>MSRQIGPSKKLILAVIAAAAAIAAAAPANAVPGYADFRPGDQRYRYDGEHGTFTGDAVYASQQPDGGNRLIWSLQLSPYVQGLIVGDTMACGAYAEGKTGYSDNHSVIPANYQWHSVIPDLQLDKQYKLIMKCAFQATNGHVVSPGHADFQMVFTLHSS</sequence>
<evidence type="ECO:0000313" key="2">
    <source>
        <dbReference type="EMBL" id="RJO78002.1"/>
    </source>
</evidence>
<organism evidence="2 3">
    <name type="scientific">Nocardia panacis</name>
    <dbReference type="NCBI Taxonomy" id="2340916"/>
    <lineage>
        <taxon>Bacteria</taxon>
        <taxon>Bacillati</taxon>
        <taxon>Actinomycetota</taxon>
        <taxon>Actinomycetes</taxon>
        <taxon>Mycobacteriales</taxon>
        <taxon>Nocardiaceae</taxon>
        <taxon>Nocardia</taxon>
    </lineage>
</organism>
<reference evidence="2 3" key="1">
    <citation type="submission" date="2018-09" db="EMBL/GenBank/DDBJ databases">
        <title>YIM PH21274 draft genome.</title>
        <authorList>
            <person name="Miao C."/>
        </authorList>
    </citation>
    <scope>NUCLEOTIDE SEQUENCE [LARGE SCALE GENOMIC DNA]</scope>
    <source>
        <strain evidence="2 3">YIM PH 21724</strain>
    </source>
</reference>
<protein>
    <submittedName>
        <fullName evidence="2">Uncharacterized protein</fullName>
    </submittedName>
</protein>
<dbReference type="AlphaFoldDB" id="A0A3A4KLZ5"/>
<name>A0A3A4KLZ5_9NOCA</name>
<evidence type="ECO:0000256" key="1">
    <source>
        <dbReference type="SAM" id="SignalP"/>
    </source>
</evidence>
<feature type="chain" id="PRO_5017434142" evidence="1">
    <location>
        <begin position="31"/>
        <end position="159"/>
    </location>
</feature>
<evidence type="ECO:0000313" key="3">
    <source>
        <dbReference type="Proteomes" id="UP000266677"/>
    </source>
</evidence>
<dbReference type="OrthoDB" id="4562341at2"/>
<accession>A0A3A4KLZ5</accession>
<gene>
    <name evidence="2" type="ORF">D5S18_06980</name>
</gene>
<comment type="caution">
    <text evidence="2">The sequence shown here is derived from an EMBL/GenBank/DDBJ whole genome shotgun (WGS) entry which is preliminary data.</text>
</comment>
<keyword evidence="3" id="KW-1185">Reference proteome</keyword>
<feature type="signal peptide" evidence="1">
    <location>
        <begin position="1"/>
        <end position="30"/>
    </location>
</feature>
<dbReference type="RefSeq" id="WP_120038979.1">
    <property type="nucleotide sequence ID" value="NZ_QZFU01000014.1"/>
</dbReference>
<dbReference type="EMBL" id="QZFU01000014">
    <property type="protein sequence ID" value="RJO78002.1"/>
    <property type="molecule type" value="Genomic_DNA"/>
</dbReference>
<keyword evidence="1" id="KW-0732">Signal</keyword>
<dbReference type="Proteomes" id="UP000266677">
    <property type="component" value="Unassembled WGS sequence"/>
</dbReference>
<proteinExistence type="predicted"/>